<name>A0A3B1CMJ6_9ZZZZ</name>
<reference evidence="4" key="1">
    <citation type="submission" date="2018-06" db="EMBL/GenBank/DDBJ databases">
        <authorList>
            <person name="Zhirakovskaya E."/>
        </authorList>
    </citation>
    <scope>NUCLEOTIDE SEQUENCE</scope>
</reference>
<protein>
    <submittedName>
        <fullName evidence="4">Zinc protease</fullName>
    </submittedName>
</protein>
<evidence type="ECO:0000259" key="3">
    <source>
        <dbReference type="Pfam" id="PF05193"/>
    </source>
</evidence>
<feature type="domain" description="Peptidase M16 C-terminal" evidence="3">
    <location>
        <begin position="264"/>
        <end position="436"/>
    </location>
</feature>
<dbReference type="SUPFAM" id="SSF63411">
    <property type="entry name" value="LuxS/MPP-like metallohydrolase"/>
    <property type="match status" value="2"/>
</dbReference>
<dbReference type="PANTHER" id="PTHR11851">
    <property type="entry name" value="METALLOPROTEASE"/>
    <property type="match status" value="1"/>
</dbReference>
<keyword evidence="4" id="KW-0378">Hydrolase</keyword>
<dbReference type="Pfam" id="PF05193">
    <property type="entry name" value="Peptidase_M16_C"/>
    <property type="match status" value="1"/>
</dbReference>
<dbReference type="Gene3D" id="3.30.830.10">
    <property type="entry name" value="Metalloenzyme, LuxS/M16 peptidase-like"/>
    <property type="match status" value="3"/>
</dbReference>
<dbReference type="GO" id="GO:0046872">
    <property type="term" value="F:metal ion binding"/>
    <property type="evidence" value="ECO:0007669"/>
    <property type="project" value="InterPro"/>
</dbReference>
<keyword evidence="4" id="KW-0645">Protease</keyword>
<sequence>MDKSSGSSPSNQFRKFLPVLSIALLCLAIVPSFAFGYDLEGRVKEHTLDNGMKILVLEREGAPIFAAHMVFKVGSVDEVSGHDGAAHMLEHMLFKGTTTLGSKDWSREKPLFEKVIALGNALDKLKRAGADKEKIKIATAKLKKAQAEQKKYVVSESYSRIYSAAGGVGFNAGTSKDTTTYIIRLPANKFELWAKIESDRMKDPVLREYFAERDVVMEERRRSYENSAGGKLYERYLASAFIGHPYGRPIIGWESDIALLPYPEVMRFLKAWYVPSNVVVAVVGAVKFEDVVKTMEKYFGDIPAGKLPDRVITEEPRQGGERRVDVEFDASPTFIMGFHKPVYPNEDEIVFEVINYILSSGRTSRFDQEIVRKKKVAISIGAWTGPGDRYPNLFSISGDPVPPHTTKDVEDAVWEELEKLKTEPVSSDELRKVINNVEAGFIRGLVSHYGMARLLTHYEVMTGDWRNITHEIEKIKAVTPDDIQRVAKKYFTHNNVTVATLVKKKNEKTK</sequence>
<dbReference type="GO" id="GO:0006508">
    <property type="term" value="P:proteolysis"/>
    <property type="evidence" value="ECO:0007669"/>
    <property type="project" value="UniProtKB-KW"/>
</dbReference>
<accession>A0A3B1CMJ6</accession>
<dbReference type="InterPro" id="IPR011765">
    <property type="entry name" value="Pept_M16_N"/>
</dbReference>
<dbReference type="InterPro" id="IPR001431">
    <property type="entry name" value="Pept_M16_Zn_BS"/>
</dbReference>
<feature type="domain" description="Peptidase M16 N-terminal" evidence="2">
    <location>
        <begin position="60"/>
        <end position="102"/>
    </location>
</feature>
<dbReference type="InterPro" id="IPR011249">
    <property type="entry name" value="Metalloenz_LuxS/M16"/>
</dbReference>
<organism evidence="4">
    <name type="scientific">hydrothermal vent metagenome</name>
    <dbReference type="NCBI Taxonomy" id="652676"/>
    <lineage>
        <taxon>unclassified sequences</taxon>
        <taxon>metagenomes</taxon>
        <taxon>ecological metagenomes</taxon>
    </lineage>
</organism>
<gene>
    <name evidence="4" type="ORF">MNBD_NITROSPINAE01-689</name>
</gene>
<dbReference type="GO" id="GO:0004222">
    <property type="term" value="F:metalloendopeptidase activity"/>
    <property type="evidence" value="ECO:0007669"/>
    <property type="project" value="InterPro"/>
</dbReference>
<dbReference type="AlphaFoldDB" id="A0A3B1CMJ6"/>
<dbReference type="Pfam" id="PF00675">
    <property type="entry name" value="Peptidase_M16"/>
    <property type="match status" value="1"/>
</dbReference>
<evidence type="ECO:0000259" key="2">
    <source>
        <dbReference type="Pfam" id="PF00675"/>
    </source>
</evidence>
<dbReference type="PANTHER" id="PTHR11851:SF49">
    <property type="entry name" value="MITOCHONDRIAL-PROCESSING PEPTIDASE SUBUNIT ALPHA"/>
    <property type="match status" value="1"/>
</dbReference>
<proteinExistence type="inferred from homology"/>
<evidence type="ECO:0000313" key="4">
    <source>
        <dbReference type="EMBL" id="VAX20115.1"/>
    </source>
</evidence>
<dbReference type="PROSITE" id="PS00143">
    <property type="entry name" value="INSULINASE"/>
    <property type="match status" value="1"/>
</dbReference>
<dbReference type="InterPro" id="IPR007863">
    <property type="entry name" value="Peptidase_M16_C"/>
</dbReference>
<dbReference type="EMBL" id="UOGC01000100">
    <property type="protein sequence ID" value="VAX20115.1"/>
    <property type="molecule type" value="Genomic_DNA"/>
</dbReference>
<evidence type="ECO:0000256" key="1">
    <source>
        <dbReference type="ARBA" id="ARBA00007261"/>
    </source>
</evidence>
<dbReference type="InterPro" id="IPR050361">
    <property type="entry name" value="MPP/UQCRC_Complex"/>
</dbReference>
<comment type="similarity">
    <text evidence="1">Belongs to the peptidase M16 family.</text>
</comment>